<proteinExistence type="predicted"/>
<dbReference type="KEGG" id="naz:Aazo_0079"/>
<dbReference type="STRING" id="551115.Aazo_0079"/>
<sequence>MSVHIIISNLLADLCEQQQEILTGGTDFESSGSNFANRLVMLRGSVFSGPNGSFANSSGQSLQVNTAAQDLLGLGAPSIPNFPALGSAPVLTGLPAEFTTGLGGLGRLLGLGDFGQSFSGFGR</sequence>
<dbReference type="AlphaFoldDB" id="D7DVC4"/>
<dbReference type="Proteomes" id="UP000001511">
    <property type="component" value="Chromosome"/>
</dbReference>
<evidence type="ECO:0000313" key="2">
    <source>
        <dbReference type="Proteomes" id="UP000001511"/>
    </source>
</evidence>
<protein>
    <submittedName>
        <fullName evidence="1">Uncharacterized protein</fullName>
    </submittedName>
</protein>
<keyword evidence="2" id="KW-1185">Reference proteome</keyword>
<reference evidence="1 2" key="1">
    <citation type="journal article" date="2010" name="PLoS ONE">
        <title>Genome erosion in a nitrogen-fixing vertically transmitted endosymbiotic multicellular cyanobacterium.</title>
        <authorList>
            <person name="Ran L."/>
            <person name="Larsson J."/>
            <person name="Vigil-Stenman T."/>
            <person name="Nylander J.A."/>
            <person name="Ininbergs K."/>
            <person name="Zheng W.W."/>
            <person name="Lapidus A."/>
            <person name="Lowry S."/>
            <person name="Haselkorn R."/>
            <person name="Bergman B."/>
        </authorList>
    </citation>
    <scope>NUCLEOTIDE SEQUENCE [LARGE SCALE GENOMIC DNA]</scope>
    <source>
        <strain evidence="1 2">0708</strain>
    </source>
</reference>
<evidence type="ECO:0000313" key="1">
    <source>
        <dbReference type="EMBL" id="ADI62732.1"/>
    </source>
</evidence>
<accession>D7DVC4</accession>
<gene>
    <name evidence="1" type="ordered locus">Aazo_0079</name>
</gene>
<name>D7DVC4_NOSA0</name>
<organism evidence="1 2">
    <name type="scientific">Nostoc azollae (strain 0708)</name>
    <name type="common">Anabaena azollae (strain 0708)</name>
    <dbReference type="NCBI Taxonomy" id="551115"/>
    <lineage>
        <taxon>Bacteria</taxon>
        <taxon>Bacillati</taxon>
        <taxon>Cyanobacteriota</taxon>
        <taxon>Cyanophyceae</taxon>
        <taxon>Nostocales</taxon>
        <taxon>Nostocaceae</taxon>
        <taxon>Trichormus</taxon>
    </lineage>
</organism>
<dbReference type="OrthoDB" id="517784at2"/>
<dbReference type="NCBIfam" id="NF038167">
    <property type="entry name" value="cyan_ocin_like"/>
    <property type="match status" value="1"/>
</dbReference>
<dbReference type="HOGENOM" id="CLU_159960_0_0_3"/>
<dbReference type="EMBL" id="CP002059">
    <property type="protein sequence ID" value="ADI62732.1"/>
    <property type="molecule type" value="Genomic_DNA"/>
</dbReference>
<dbReference type="RefSeq" id="WP_013189752.1">
    <property type="nucleotide sequence ID" value="NC_014248.1"/>
</dbReference>
<dbReference type="InterPro" id="IPR049891">
    <property type="entry name" value="CTB"/>
</dbReference>